<evidence type="ECO:0000313" key="2">
    <source>
        <dbReference type="Proteomes" id="UP000001075"/>
    </source>
</evidence>
<dbReference type="AlphaFoldDB" id="G3GZC3"/>
<sequence length="60" mass="6650">MSLEASFEFQKPTAFPVSTHCIWVMSQVVSCQLLLQYHTCLPAAVPPPAMTVMESNPLKL</sequence>
<evidence type="ECO:0000313" key="1">
    <source>
        <dbReference type="EMBL" id="EGV99932.1"/>
    </source>
</evidence>
<dbReference type="InParanoid" id="G3GZC3"/>
<reference evidence="2" key="1">
    <citation type="journal article" date="2011" name="Nat. Biotechnol.">
        <title>The genomic sequence of the Chinese hamster ovary (CHO)-K1 cell line.</title>
        <authorList>
            <person name="Xu X."/>
            <person name="Nagarajan H."/>
            <person name="Lewis N.E."/>
            <person name="Pan S."/>
            <person name="Cai Z."/>
            <person name="Liu X."/>
            <person name="Chen W."/>
            <person name="Xie M."/>
            <person name="Wang W."/>
            <person name="Hammond S."/>
            <person name="Andersen M.R."/>
            <person name="Neff N."/>
            <person name="Passarelli B."/>
            <person name="Koh W."/>
            <person name="Fan H.C."/>
            <person name="Wang J."/>
            <person name="Gui Y."/>
            <person name="Lee K.H."/>
            <person name="Betenbaugh M.J."/>
            <person name="Quake S.R."/>
            <person name="Famili I."/>
            <person name="Palsson B.O."/>
            <person name="Wang J."/>
        </authorList>
    </citation>
    <scope>NUCLEOTIDE SEQUENCE [LARGE SCALE GENOMIC DNA]</scope>
    <source>
        <strain evidence="2">CHO K1 cell line</strain>
    </source>
</reference>
<dbReference type="EMBL" id="JH000075">
    <property type="protein sequence ID" value="EGV99932.1"/>
    <property type="molecule type" value="Genomic_DNA"/>
</dbReference>
<organism evidence="1 2">
    <name type="scientific">Cricetulus griseus</name>
    <name type="common">Chinese hamster</name>
    <name type="synonym">Cricetulus barabensis griseus</name>
    <dbReference type="NCBI Taxonomy" id="10029"/>
    <lineage>
        <taxon>Eukaryota</taxon>
        <taxon>Metazoa</taxon>
        <taxon>Chordata</taxon>
        <taxon>Craniata</taxon>
        <taxon>Vertebrata</taxon>
        <taxon>Euteleostomi</taxon>
        <taxon>Mammalia</taxon>
        <taxon>Eutheria</taxon>
        <taxon>Euarchontoglires</taxon>
        <taxon>Glires</taxon>
        <taxon>Rodentia</taxon>
        <taxon>Myomorpha</taxon>
        <taxon>Muroidea</taxon>
        <taxon>Cricetidae</taxon>
        <taxon>Cricetinae</taxon>
        <taxon>Cricetulus</taxon>
    </lineage>
</organism>
<protein>
    <submittedName>
        <fullName evidence="1">Uncharacterized protein</fullName>
    </submittedName>
</protein>
<accession>G3GZC3</accession>
<proteinExistence type="predicted"/>
<dbReference type="Proteomes" id="UP000001075">
    <property type="component" value="Unassembled WGS sequence"/>
</dbReference>
<gene>
    <name evidence="1" type="ORF">I79_003184</name>
</gene>
<name>G3GZC3_CRIGR</name>